<dbReference type="InterPro" id="IPR007905">
    <property type="entry name" value="EBP"/>
</dbReference>
<sequence>MTSVLVPDLNSASHPYYPVSQNFPGYEPPAVTLLFLLGTFFAGVAVLLVTAWCITGRLASCERLTFCWFALCGVIHFIVEGTYVLSPEFYKSTDGNYLMEIWKEYAKADSRYASRDPSVVSIEALTAFFDGPLSFVILYGIFNQRSWRYTLQIVVSMAQLYGDVMYYGTEYLEGFQHSRSEFLYFWLYFVIINAVWVVVPIIVILGSSKKISSAVESSRKAAGLKHD</sequence>
<evidence type="ECO:0000256" key="3">
    <source>
        <dbReference type="ARBA" id="ARBA00022516"/>
    </source>
</evidence>
<keyword evidence="5" id="KW-0752">Steroid biosynthesis</keyword>
<evidence type="ECO:0000256" key="4">
    <source>
        <dbReference type="ARBA" id="ARBA00022692"/>
    </source>
</evidence>
<keyword evidence="10" id="KW-1207">Sterol metabolism</keyword>
<protein>
    <recommendedName>
        <fullName evidence="15">EXPERA domain-containing protein</fullName>
    </recommendedName>
</protein>
<feature type="transmembrane region" description="Helical" evidence="14">
    <location>
        <begin position="30"/>
        <end position="54"/>
    </location>
</feature>
<evidence type="ECO:0000256" key="13">
    <source>
        <dbReference type="PROSITE-ProRule" id="PRU01087"/>
    </source>
</evidence>
<keyword evidence="3" id="KW-0444">Lipid biosynthesis</keyword>
<evidence type="ECO:0000256" key="14">
    <source>
        <dbReference type="SAM" id="Phobius"/>
    </source>
</evidence>
<dbReference type="AlphaFoldDB" id="A0AAW1TC26"/>
<accession>A0AAW1TC26</accession>
<keyword evidence="11" id="KW-0753">Steroid metabolism</keyword>
<evidence type="ECO:0000313" key="16">
    <source>
        <dbReference type="EMBL" id="KAK9866353.1"/>
    </source>
</evidence>
<keyword evidence="17" id="KW-1185">Reference proteome</keyword>
<keyword evidence="6 13" id="KW-1133">Transmembrane helix</keyword>
<dbReference type="PANTHER" id="PTHR14207">
    <property type="entry name" value="STEROL ISOMERASE"/>
    <property type="match status" value="1"/>
</dbReference>
<name>A0AAW1TC26_9CHLO</name>
<reference evidence="16 17" key="1">
    <citation type="journal article" date="2024" name="Nat. Commun.">
        <title>Phylogenomics reveals the evolutionary origins of lichenization in chlorophyte algae.</title>
        <authorList>
            <person name="Puginier C."/>
            <person name="Libourel C."/>
            <person name="Otte J."/>
            <person name="Skaloud P."/>
            <person name="Haon M."/>
            <person name="Grisel S."/>
            <person name="Petersen M."/>
            <person name="Berrin J.G."/>
            <person name="Delaux P.M."/>
            <person name="Dal Grande F."/>
            <person name="Keller J."/>
        </authorList>
    </citation>
    <scope>NUCLEOTIDE SEQUENCE [LARGE SCALE GENOMIC DNA]</scope>
    <source>
        <strain evidence="16 17">SAG 2523</strain>
    </source>
</reference>
<dbReference type="InterPro" id="IPR033118">
    <property type="entry name" value="EXPERA"/>
</dbReference>
<evidence type="ECO:0000256" key="5">
    <source>
        <dbReference type="ARBA" id="ARBA00022955"/>
    </source>
</evidence>
<feature type="domain" description="EXPERA" evidence="15">
    <location>
        <begin position="61"/>
        <end position="204"/>
    </location>
</feature>
<evidence type="ECO:0000256" key="6">
    <source>
        <dbReference type="ARBA" id="ARBA00022989"/>
    </source>
</evidence>
<comment type="subcellular location">
    <subcellularLocation>
        <location evidence="1">Membrane</location>
        <topology evidence="1">Multi-pass membrane protein</topology>
    </subcellularLocation>
</comment>
<dbReference type="GO" id="GO:0005783">
    <property type="term" value="C:endoplasmic reticulum"/>
    <property type="evidence" value="ECO:0007669"/>
    <property type="project" value="TreeGrafter"/>
</dbReference>
<evidence type="ECO:0000256" key="2">
    <source>
        <dbReference type="ARBA" id="ARBA00008337"/>
    </source>
</evidence>
<comment type="caution">
    <text evidence="16">The sequence shown here is derived from an EMBL/GenBank/DDBJ whole genome shotgun (WGS) entry which is preliminary data.</text>
</comment>
<dbReference type="Proteomes" id="UP001485043">
    <property type="component" value="Unassembled WGS sequence"/>
</dbReference>
<proteinExistence type="inferred from homology"/>
<dbReference type="GO" id="GO:0016126">
    <property type="term" value="P:sterol biosynthetic process"/>
    <property type="evidence" value="ECO:0007669"/>
    <property type="project" value="UniProtKB-KW"/>
</dbReference>
<dbReference type="EMBL" id="JALJOV010000168">
    <property type="protein sequence ID" value="KAK9866353.1"/>
    <property type="molecule type" value="Genomic_DNA"/>
</dbReference>
<evidence type="ECO:0000256" key="8">
    <source>
        <dbReference type="ARBA" id="ARBA00023098"/>
    </source>
</evidence>
<dbReference type="PANTHER" id="PTHR14207:SF0">
    <property type="entry name" value="3-BETA-HYDROXYSTEROID-DELTA(8),DELTA(7)-ISOMERASE"/>
    <property type="match status" value="1"/>
</dbReference>
<keyword evidence="8" id="KW-0443">Lipid metabolism</keyword>
<organism evidence="16 17">
    <name type="scientific">Apatococcus fuscideae</name>
    <dbReference type="NCBI Taxonomy" id="2026836"/>
    <lineage>
        <taxon>Eukaryota</taxon>
        <taxon>Viridiplantae</taxon>
        <taxon>Chlorophyta</taxon>
        <taxon>core chlorophytes</taxon>
        <taxon>Trebouxiophyceae</taxon>
        <taxon>Chlorellales</taxon>
        <taxon>Chlorellaceae</taxon>
        <taxon>Apatococcus</taxon>
    </lineage>
</organism>
<gene>
    <name evidence="16" type="ORF">WJX84_002780</name>
</gene>
<dbReference type="GO" id="GO:0047750">
    <property type="term" value="F:cholestenol delta-isomerase activity"/>
    <property type="evidence" value="ECO:0007669"/>
    <property type="project" value="InterPro"/>
</dbReference>
<dbReference type="GO" id="GO:0004769">
    <property type="term" value="F:steroid Delta-isomerase activity"/>
    <property type="evidence" value="ECO:0007669"/>
    <property type="project" value="TreeGrafter"/>
</dbReference>
<dbReference type="GO" id="GO:0016020">
    <property type="term" value="C:membrane"/>
    <property type="evidence" value="ECO:0007669"/>
    <property type="project" value="UniProtKB-SubCell"/>
</dbReference>
<keyword evidence="12" id="KW-0413">Isomerase</keyword>
<comment type="similarity">
    <text evidence="2">Belongs to the EBP family.</text>
</comment>
<feature type="transmembrane region" description="Helical" evidence="14">
    <location>
        <begin position="66"/>
        <end position="85"/>
    </location>
</feature>
<keyword evidence="9 13" id="KW-0472">Membrane</keyword>
<dbReference type="Pfam" id="PF05241">
    <property type="entry name" value="EBP"/>
    <property type="match status" value="1"/>
</dbReference>
<evidence type="ECO:0000256" key="9">
    <source>
        <dbReference type="ARBA" id="ARBA00023136"/>
    </source>
</evidence>
<evidence type="ECO:0000256" key="11">
    <source>
        <dbReference type="ARBA" id="ARBA00023221"/>
    </source>
</evidence>
<dbReference type="PROSITE" id="PS51751">
    <property type="entry name" value="EXPERA"/>
    <property type="match status" value="1"/>
</dbReference>
<feature type="transmembrane region" description="Helical" evidence="14">
    <location>
        <begin position="183"/>
        <end position="205"/>
    </location>
</feature>
<feature type="transmembrane region" description="Helical" evidence="14">
    <location>
        <begin position="119"/>
        <end position="142"/>
    </location>
</feature>
<evidence type="ECO:0000313" key="17">
    <source>
        <dbReference type="Proteomes" id="UP001485043"/>
    </source>
</evidence>
<evidence type="ECO:0000256" key="12">
    <source>
        <dbReference type="ARBA" id="ARBA00023235"/>
    </source>
</evidence>
<keyword evidence="7" id="KW-0756">Sterol biosynthesis</keyword>
<evidence type="ECO:0000256" key="7">
    <source>
        <dbReference type="ARBA" id="ARBA00023011"/>
    </source>
</evidence>
<evidence type="ECO:0000259" key="15">
    <source>
        <dbReference type="PROSITE" id="PS51751"/>
    </source>
</evidence>
<dbReference type="GO" id="GO:0000247">
    <property type="term" value="F:C-8 sterol isomerase activity"/>
    <property type="evidence" value="ECO:0007669"/>
    <property type="project" value="TreeGrafter"/>
</dbReference>
<evidence type="ECO:0000256" key="10">
    <source>
        <dbReference type="ARBA" id="ARBA00023166"/>
    </source>
</evidence>
<keyword evidence="4 13" id="KW-0812">Transmembrane</keyword>
<evidence type="ECO:0000256" key="1">
    <source>
        <dbReference type="ARBA" id="ARBA00004141"/>
    </source>
</evidence>